<reference evidence="4 5" key="1">
    <citation type="submission" date="2016-06" db="EMBL/GenBank/DDBJ databases">
        <title>Comparative genomics of the ectomycorrhizal sister species Rhizopogon vinicolor and Rhizopogon vesiculosus (Basidiomycota: Boletales) reveals a divergence of the mating type B locus.</title>
        <authorList>
            <consortium name="DOE Joint Genome Institute"/>
            <person name="Mujic A.B."/>
            <person name="Kuo A."/>
            <person name="Tritt A."/>
            <person name="Lipzen A."/>
            <person name="Chen C."/>
            <person name="Johnson J."/>
            <person name="Sharma A."/>
            <person name="Barry K."/>
            <person name="Grigoriev I.V."/>
            <person name="Spatafora J.W."/>
        </authorList>
    </citation>
    <scope>NUCLEOTIDE SEQUENCE [LARGE SCALE GENOMIC DNA]</scope>
    <source>
        <strain evidence="4 5">AM-OR11-026</strain>
    </source>
</reference>
<keyword evidence="1 3" id="KW-0853">WD repeat</keyword>
<dbReference type="EMBL" id="KV449503">
    <property type="protein sequence ID" value="OAX31239.1"/>
    <property type="molecule type" value="Genomic_DNA"/>
</dbReference>
<evidence type="ECO:0000313" key="5">
    <source>
        <dbReference type="Proteomes" id="UP000092154"/>
    </source>
</evidence>
<dbReference type="InterPro" id="IPR011047">
    <property type="entry name" value="Quinoprotein_ADH-like_sf"/>
</dbReference>
<evidence type="ECO:0000256" key="3">
    <source>
        <dbReference type="PROSITE-ProRule" id="PRU00221"/>
    </source>
</evidence>
<dbReference type="Proteomes" id="UP000092154">
    <property type="component" value="Unassembled WGS sequence"/>
</dbReference>
<dbReference type="Gene3D" id="2.130.10.10">
    <property type="entry name" value="YVTN repeat-like/Quinoprotein amine dehydrogenase"/>
    <property type="match status" value="1"/>
</dbReference>
<evidence type="ECO:0000256" key="1">
    <source>
        <dbReference type="ARBA" id="ARBA00022574"/>
    </source>
</evidence>
<dbReference type="Pfam" id="PF00400">
    <property type="entry name" value="WD40"/>
    <property type="match status" value="2"/>
</dbReference>
<dbReference type="PANTHER" id="PTHR19848">
    <property type="entry name" value="WD40 REPEAT PROTEIN"/>
    <property type="match status" value="1"/>
</dbReference>
<dbReference type="InterPro" id="IPR001680">
    <property type="entry name" value="WD40_rpt"/>
</dbReference>
<evidence type="ECO:0000256" key="2">
    <source>
        <dbReference type="ARBA" id="ARBA00022737"/>
    </source>
</evidence>
<organism evidence="4 5">
    <name type="scientific">Rhizopogon vinicolor AM-OR11-026</name>
    <dbReference type="NCBI Taxonomy" id="1314800"/>
    <lineage>
        <taxon>Eukaryota</taxon>
        <taxon>Fungi</taxon>
        <taxon>Dikarya</taxon>
        <taxon>Basidiomycota</taxon>
        <taxon>Agaricomycotina</taxon>
        <taxon>Agaricomycetes</taxon>
        <taxon>Agaricomycetidae</taxon>
        <taxon>Boletales</taxon>
        <taxon>Suillineae</taxon>
        <taxon>Rhizopogonaceae</taxon>
        <taxon>Rhizopogon</taxon>
    </lineage>
</organism>
<evidence type="ECO:0000313" key="4">
    <source>
        <dbReference type="EMBL" id="OAX31239.1"/>
    </source>
</evidence>
<gene>
    <name evidence="4" type="ORF">K503DRAFT_704006</name>
</gene>
<keyword evidence="5" id="KW-1185">Reference proteome</keyword>
<dbReference type="STRING" id="1314800.A0A1B7MF60"/>
<dbReference type="PROSITE" id="PS50294">
    <property type="entry name" value="WD_REPEATS_REGION"/>
    <property type="match status" value="1"/>
</dbReference>
<dbReference type="InParanoid" id="A0A1B7MF60"/>
<dbReference type="OrthoDB" id="3265377at2759"/>
<dbReference type="AlphaFoldDB" id="A0A1B7MF60"/>
<dbReference type="SMART" id="SM00320">
    <property type="entry name" value="WD40"/>
    <property type="match status" value="2"/>
</dbReference>
<accession>A0A1B7MF60</accession>
<keyword evidence="2" id="KW-0677">Repeat</keyword>
<dbReference type="InterPro" id="IPR015943">
    <property type="entry name" value="WD40/YVTN_repeat-like_dom_sf"/>
</dbReference>
<proteinExistence type="predicted"/>
<dbReference type="PANTHER" id="PTHR19848:SF8">
    <property type="entry name" value="F-BOX AND WD REPEAT DOMAIN CONTAINING 7"/>
    <property type="match status" value="1"/>
</dbReference>
<dbReference type="PROSITE" id="PS50082">
    <property type="entry name" value="WD_REPEATS_2"/>
    <property type="match status" value="2"/>
</dbReference>
<protein>
    <submittedName>
        <fullName evidence="4">Uncharacterized protein</fullName>
    </submittedName>
</protein>
<sequence length="236" mass="26310">MERELRFNICSLESSYLPNSAVSDLEKRVKGAISPELSYSCRLWGTHLKATAFESSLAEEVQRFFDEERLLFWLEALALMKVLGGSTGTLSSVADWLTYTDINDAVKDTRRFVRTFAPTIIHSTPHLYLSALPFTPTHSRIRRFAEKFPRVPQVVAGHAKQWPLVEKILRTNATPYAITISQDGRHIVCGSLEGMIVVWDMETGEPLGAPLRGHTNCVRSVAISSSGTRIISGSDD</sequence>
<feature type="non-terminal residue" evidence="4">
    <location>
        <position position="236"/>
    </location>
</feature>
<dbReference type="SUPFAM" id="SSF50998">
    <property type="entry name" value="Quinoprotein alcohol dehydrogenase-like"/>
    <property type="match status" value="1"/>
</dbReference>
<name>A0A1B7MF60_9AGAM</name>
<feature type="repeat" description="WD" evidence="3">
    <location>
        <begin position="177"/>
        <end position="209"/>
    </location>
</feature>
<feature type="repeat" description="WD" evidence="3">
    <location>
        <begin position="211"/>
        <end position="236"/>
    </location>
</feature>